<keyword evidence="4" id="KW-1185">Reference proteome</keyword>
<evidence type="ECO:0000313" key="4">
    <source>
        <dbReference type="Proteomes" id="UP001196301"/>
    </source>
</evidence>
<sequence length="409" mass="47823">MVRDMTEAYKTKNRNVQQRKKKHKNKHKHKRGKKYCISLSALFICYIAFFVLVNAFAEKRTFSETENRVLQSKPSFSIEKLFEGRFIGKYEDYKVDQFYNRDFWINVKIKADKLLLKKESNGVYLGKDDYLLEKFDKPNEENVSKNLKAINKFAQKYKNVKQYMLISPTAVNILSSNLPIAAPVNNQQEYLDNYAKKLGSNITFVDTYTTLLEHKKEDIFYRSDHHWTSLGAFYSYQKLADVMNLSVKDSDDYDIELVSNTFEGALASKSGYRTKQKDKVKVYIPKNEDDKVVVNYVEEQRKTATLYESEKLEEKDKYQVFLGGNHPIVKIDTASTSGKTLLIFKDSYANCFVPFLTSHFSKIILVDPRYYYEDIDQLMKDEDVDEVLYLYNANTFFSDTTLSPVLNNE</sequence>
<feature type="region of interest" description="Disordered" evidence="1">
    <location>
        <begin position="1"/>
        <end position="29"/>
    </location>
</feature>
<name>A0ABS6DW96_9FIRM</name>
<keyword evidence="2" id="KW-0812">Transmembrane</keyword>
<feature type="compositionally biased region" description="Basic and acidic residues" evidence="1">
    <location>
        <begin position="1"/>
        <end position="10"/>
    </location>
</feature>
<dbReference type="EMBL" id="JAHLOQ010000012">
    <property type="protein sequence ID" value="MBU5335982.1"/>
    <property type="molecule type" value="Genomic_DNA"/>
</dbReference>
<evidence type="ECO:0000313" key="3">
    <source>
        <dbReference type="EMBL" id="MBU5335982.1"/>
    </source>
</evidence>
<dbReference type="Pfam" id="PF14286">
    <property type="entry name" value="DHHW"/>
    <property type="match status" value="1"/>
</dbReference>
<proteinExistence type="predicted"/>
<evidence type="ECO:0000256" key="1">
    <source>
        <dbReference type="SAM" id="MobiDB-lite"/>
    </source>
</evidence>
<evidence type="ECO:0000256" key="2">
    <source>
        <dbReference type="SAM" id="Phobius"/>
    </source>
</evidence>
<feature type="transmembrane region" description="Helical" evidence="2">
    <location>
        <begin position="35"/>
        <end position="57"/>
    </location>
</feature>
<comment type="caution">
    <text evidence="3">The sequence shown here is derived from an EMBL/GenBank/DDBJ whole genome shotgun (WGS) entry which is preliminary data.</text>
</comment>
<keyword evidence="2" id="KW-1133">Transmembrane helix</keyword>
<dbReference type="InterPro" id="IPR025945">
    <property type="entry name" value="DHHW"/>
</dbReference>
<evidence type="ECO:0008006" key="5">
    <source>
        <dbReference type="Google" id="ProtNLM"/>
    </source>
</evidence>
<accession>A0ABS6DW96</accession>
<dbReference type="Proteomes" id="UP001196301">
    <property type="component" value="Unassembled WGS sequence"/>
</dbReference>
<protein>
    <recommendedName>
        <fullName evidence="5">DHHW protein</fullName>
    </recommendedName>
</protein>
<feature type="compositionally biased region" description="Basic residues" evidence="1">
    <location>
        <begin position="11"/>
        <end position="29"/>
    </location>
</feature>
<organism evidence="3 4">
    <name type="scientific">Intestinibacter bartlettii</name>
    <dbReference type="NCBI Taxonomy" id="261299"/>
    <lineage>
        <taxon>Bacteria</taxon>
        <taxon>Bacillati</taxon>
        <taxon>Bacillota</taxon>
        <taxon>Clostridia</taxon>
        <taxon>Peptostreptococcales</taxon>
        <taxon>Peptostreptococcaceae</taxon>
        <taxon>Intestinibacter</taxon>
    </lineage>
</organism>
<keyword evidence="2" id="KW-0472">Membrane</keyword>
<reference evidence="3 4" key="1">
    <citation type="submission" date="2021-06" db="EMBL/GenBank/DDBJ databases">
        <authorList>
            <person name="Sun Q."/>
            <person name="Li D."/>
        </authorList>
    </citation>
    <scope>NUCLEOTIDE SEQUENCE [LARGE SCALE GENOMIC DNA]</scope>
    <source>
        <strain evidence="3 4">N19</strain>
    </source>
</reference>
<gene>
    <name evidence="3" type="ORF">KQI20_05975</name>
</gene>